<evidence type="ECO:0000256" key="1">
    <source>
        <dbReference type="SAM" id="Phobius"/>
    </source>
</evidence>
<evidence type="ECO:0000313" key="3">
    <source>
        <dbReference type="Proteomes" id="UP000000235"/>
    </source>
</evidence>
<dbReference type="SUPFAM" id="SSF51126">
    <property type="entry name" value="Pectin lyase-like"/>
    <property type="match status" value="1"/>
</dbReference>
<name>A4X4G7_SALTO</name>
<dbReference type="EMBL" id="CP000667">
    <property type="protein sequence ID" value="ABP53767.1"/>
    <property type="molecule type" value="Genomic_DNA"/>
</dbReference>
<dbReference type="InterPro" id="IPR012332">
    <property type="entry name" value="Autotransporter_pectin_lyase_C"/>
</dbReference>
<evidence type="ECO:0008006" key="4">
    <source>
        <dbReference type="Google" id="ProtNLM"/>
    </source>
</evidence>
<dbReference type="Gene3D" id="2.160.20.20">
    <property type="match status" value="1"/>
</dbReference>
<dbReference type="STRING" id="369723.Strop_1297"/>
<dbReference type="Proteomes" id="UP000000235">
    <property type="component" value="Chromosome"/>
</dbReference>
<dbReference type="AlphaFoldDB" id="A4X4G7"/>
<dbReference type="InterPro" id="IPR011050">
    <property type="entry name" value="Pectin_lyase_fold/virulence"/>
</dbReference>
<reference evidence="3" key="1">
    <citation type="journal article" date="2007" name="Proc. Natl. Acad. Sci. U.S.A.">
        <title>Genome sequencing reveals complex secondary metabolome in the marine actinomycete Salinispora tropica.</title>
        <authorList>
            <person name="Udwary D.W."/>
            <person name="Zeigler L."/>
            <person name="Asolkar R.N."/>
            <person name="Singan V."/>
            <person name="Lapidus A."/>
            <person name="Fenical W."/>
            <person name="Jensen P.R."/>
            <person name="Moore B.S."/>
        </authorList>
    </citation>
    <scope>NUCLEOTIDE SEQUENCE [LARGE SCALE GENOMIC DNA]</scope>
    <source>
        <strain evidence="3">ATCC BAA-916 / DSM 44818 / CNB-440</strain>
    </source>
</reference>
<protein>
    <recommendedName>
        <fullName evidence="4">Polymorphic outer membrane protein</fullName>
    </recommendedName>
</protein>
<feature type="transmembrane region" description="Helical" evidence="1">
    <location>
        <begin position="21"/>
        <end position="42"/>
    </location>
</feature>
<sequence>MNDQHRTHEPARLDGGRTRPRWWAVGLAGVTGLALTATVGVAPSAADAVGRAVATTGDHPTGVPVPCDADKLIAAITLANARGGAVLDLAKDCTYLLTTELDGAGLPAITTPITLNGGKNTTLERAAAADPFRILAVDSGGELTLNRLTVTGGQTAGGDGGGLLVNAGGHATLSRVEVVNNVSDQMGGGVANSGTVVAEHSSISRNVAAVNGGGVYATGQLTVVSAQVEKNAAINGAGIGSAPGSVIRIEHSSITGNGAEFGGGGQINGTGYIADSKIADNTAAEVGGIAVFGPTTMRRVSVVNNAATEFIAGGLFVAPGLPVPPVAVLEDSRIDGNTAATDGGGILNAGQVVLRRTKVAGNQAGGEGGGIFNAAVGTATLFTTKILKNIAATDGGGIFNEVGGTVNLNTATGTVVAKNRPNNCVNVPGCSG</sequence>
<gene>
    <name evidence="2" type="ordered locus">Strop_1297</name>
</gene>
<dbReference type="HOGENOM" id="CLU_027862_0_0_11"/>
<dbReference type="PANTHER" id="PTHR11319:SF35">
    <property type="entry name" value="OUTER MEMBRANE PROTEIN PMPC-RELATED"/>
    <property type="match status" value="1"/>
</dbReference>
<keyword evidence="1" id="KW-1133">Transmembrane helix</keyword>
<dbReference type="eggNOG" id="COG3210">
    <property type="taxonomic scope" value="Bacteria"/>
</dbReference>
<evidence type="ECO:0000313" key="2">
    <source>
        <dbReference type="EMBL" id="ABP53767.1"/>
    </source>
</evidence>
<dbReference type="KEGG" id="stp:Strop_1297"/>
<keyword evidence="1" id="KW-0472">Membrane</keyword>
<organism evidence="2 3">
    <name type="scientific">Salinispora tropica (strain ATCC BAA-916 / DSM 44818 / JCM 13857 / NBRC 105044 / CNB-440)</name>
    <dbReference type="NCBI Taxonomy" id="369723"/>
    <lineage>
        <taxon>Bacteria</taxon>
        <taxon>Bacillati</taxon>
        <taxon>Actinomycetota</taxon>
        <taxon>Actinomycetes</taxon>
        <taxon>Micromonosporales</taxon>
        <taxon>Micromonosporaceae</taxon>
        <taxon>Salinispora</taxon>
    </lineage>
</organism>
<keyword evidence="1" id="KW-0812">Transmembrane</keyword>
<keyword evidence="3" id="KW-1185">Reference proteome</keyword>
<dbReference type="PANTHER" id="PTHR11319">
    <property type="entry name" value="G PROTEIN-COUPLED RECEPTOR-RELATED"/>
    <property type="match status" value="1"/>
</dbReference>
<proteinExistence type="predicted"/>
<accession>A4X4G7</accession>